<organism evidence="1 2">
    <name type="scientific">Callosobruchus maculatus</name>
    <name type="common">Southern cowpea weevil</name>
    <name type="synonym">Pulse bruchid</name>
    <dbReference type="NCBI Taxonomy" id="64391"/>
    <lineage>
        <taxon>Eukaryota</taxon>
        <taxon>Metazoa</taxon>
        <taxon>Ecdysozoa</taxon>
        <taxon>Arthropoda</taxon>
        <taxon>Hexapoda</taxon>
        <taxon>Insecta</taxon>
        <taxon>Pterygota</taxon>
        <taxon>Neoptera</taxon>
        <taxon>Endopterygota</taxon>
        <taxon>Coleoptera</taxon>
        <taxon>Polyphaga</taxon>
        <taxon>Cucujiformia</taxon>
        <taxon>Chrysomeloidea</taxon>
        <taxon>Chrysomelidae</taxon>
        <taxon>Bruchinae</taxon>
        <taxon>Bruchini</taxon>
        <taxon>Callosobruchus</taxon>
    </lineage>
</organism>
<reference evidence="1 2" key="1">
    <citation type="submission" date="2019-01" db="EMBL/GenBank/DDBJ databases">
        <authorList>
            <person name="Sayadi A."/>
        </authorList>
    </citation>
    <scope>NUCLEOTIDE SEQUENCE [LARGE SCALE GENOMIC DNA]</scope>
</reference>
<dbReference type="AlphaFoldDB" id="A0A653D4G2"/>
<dbReference type="EMBL" id="CAACVG010009874">
    <property type="protein sequence ID" value="VEN54420.1"/>
    <property type="molecule type" value="Genomic_DNA"/>
</dbReference>
<protein>
    <submittedName>
        <fullName evidence="1">Uncharacterized protein</fullName>
    </submittedName>
</protein>
<dbReference type="Proteomes" id="UP000410492">
    <property type="component" value="Unassembled WGS sequence"/>
</dbReference>
<keyword evidence="2" id="KW-1185">Reference proteome</keyword>
<gene>
    <name evidence="1" type="ORF">CALMAC_LOCUS13899</name>
</gene>
<accession>A0A653D4G2</accession>
<name>A0A653D4G2_CALMS</name>
<sequence>MPSPCGDCKANHGYSTAFWRLQEGFPHVRLLRDGLA</sequence>
<feature type="non-terminal residue" evidence="1">
    <location>
        <position position="36"/>
    </location>
</feature>
<proteinExistence type="predicted"/>
<evidence type="ECO:0000313" key="1">
    <source>
        <dbReference type="EMBL" id="VEN54420.1"/>
    </source>
</evidence>
<evidence type="ECO:0000313" key="2">
    <source>
        <dbReference type="Proteomes" id="UP000410492"/>
    </source>
</evidence>